<dbReference type="AlphaFoldDB" id="A0A1G9EA65"/>
<evidence type="ECO:0000256" key="3">
    <source>
        <dbReference type="PROSITE-ProRule" id="PRU00289"/>
    </source>
</evidence>
<reference evidence="8" key="1">
    <citation type="submission" date="2016-10" db="EMBL/GenBank/DDBJ databases">
        <authorList>
            <person name="Varghese N."/>
            <person name="Submissions S."/>
        </authorList>
    </citation>
    <scope>NUCLEOTIDE SEQUENCE [LARGE SCALE GENOMIC DNA]</scope>
    <source>
        <strain evidence="8">DSM 45460</strain>
    </source>
</reference>
<keyword evidence="8" id="KW-1185">Reference proteome</keyword>
<feature type="compositionally biased region" description="Acidic residues" evidence="4">
    <location>
        <begin position="472"/>
        <end position="492"/>
    </location>
</feature>
<sequence length="492" mass="54883">MRDTRVNTGDTERTPARMVLRFLARHPRSVGTLTAVGITGAYVGFHTMLIAAGVAVAAGVSWRLLDRPTFDRFAGRLLRAWWRRWFVYHRKWADIAFGCGLTSSNRHGHSLLPKLLSVRSTFCWDSVRLRMVRGQAAEDFEQVLDRLANAYNARRATLRTIKPGVISLDIQKREPFDTLFLPLPEMPRDEAAVDLARLPLGRDEYGRDFALDLVGGIHYLIAGATGAGKGSWMWGLLRALAPWIRSGLVRLWVLDPKGGMEFGQGAELFHRFATDDTSGLDLTREYVDALDARKEDMGRQGRRNWAPSAEQPLDLLLVDELAAMSEYTDRDISREFTKLLSKALTQYRAVGGRVVGATQEPIKEVVPMRGLFPTKIALRLEEASYVDMALGEGVRERGAFADQIPDYMPGVAYLKQDGKREPLRVRAAYTSDDDITELVRFATSADATVLDFPNRDDGTDSADSPDTGGESSETDDIEYIEDDGEDDDFDAA</sequence>
<dbReference type="InterPro" id="IPR002543">
    <property type="entry name" value="FtsK_dom"/>
</dbReference>
<dbReference type="EMBL" id="FNFM01000011">
    <property type="protein sequence ID" value="SDK72936.1"/>
    <property type="molecule type" value="Genomic_DNA"/>
</dbReference>
<keyword evidence="5" id="KW-1133">Transmembrane helix</keyword>
<dbReference type="Proteomes" id="UP000199213">
    <property type="component" value="Unassembled WGS sequence"/>
</dbReference>
<dbReference type="InterPro" id="IPR050206">
    <property type="entry name" value="FtsK/SpoIIIE/SftA"/>
</dbReference>
<protein>
    <submittedName>
        <fullName evidence="7">DNA segregation ATPase FtsK/SpoIIIE, S-DNA-T family</fullName>
    </submittedName>
</protein>
<dbReference type="RefSeq" id="WP_092631062.1">
    <property type="nucleotide sequence ID" value="NZ_FNFM01000011.1"/>
</dbReference>
<organism evidence="7 8">
    <name type="scientific">Actinopolyspora mzabensis</name>
    <dbReference type="NCBI Taxonomy" id="995066"/>
    <lineage>
        <taxon>Bacteria</taxon>
        <taxon>Bacillati</taxon>
        <taxon>Actinomycetota</taxon>
        <taxon>Actinomycetes</taxon>
        <taxon>Actinopolysporales</taxon>
        <taxon>Actinopolysporaceae</taxon>
        <taxon>Actinopolyspora</taxon>
    </lineage>
</organism>
<dbReference type="Pfam" id="PF01580">
    <property type="entry name" value="FtsK_SpoIIIE"/>
    <property type="match status" value="1"/>
</dbReference>
<evidence type="ECO:0000256" key="2">
    <source>
        <dbReference type="ARBA" id="ARBA00022840"/>
    </source>
</evidence>
<gene>
    <name evidence="7" type="ORF">SAMN04487820_111213</name>
</gene>
<evidence type="ECO:0000313" key="7">
    <source>
        <dbReference type="EMBL" id="SDK72936.1"/>
    </source>
</evidence>
<evidence type="ECO:0000313" key="8">
    <source>
        <dbReference type="Proteomes" id="UP000199213"/>
    </source>
</evidence>
<accession>A0A1G9EA65</accession>
<keyword evidence="5" id="KW-0472">Membrane</keyword>
<dbReference type="InterPro" id="IPR027417">
    <property type="entry name" value="P-loop_NTPase"/>
</dbReference>
<dbReference type="SUPFAM" id="SSF52540">
    <property type="entry name" value="P-loop containing nucleoside triphosphate hydrolases"/>
    <property type="match status" value="1"/>
</dbReference>
<dbReference type="GO" id="GO:0003677">
    <property type="term" value="F:DNA binding"/>
    <property type="evidence" value="ECO:0007669"/>
    <property type="project" value="InterPro"/>
</dbReference>
<dbReference type="Gene3D" id="3.40.50.300">
    <property type="entry name" value="P-loop containing nucleotide triphosphate hydrolases"/>
    <property type="match status" value="1"/>
</dbReference>
<dbReference type="PANTHER" id="PTHR22683:SF41">
    <property type="entry name" value="DNA TRANSLOCASE FTSK"/>
    <property type="match status" value="1"/>
</dbReference>
<keyword evidence="2 3" id="KW-0067">ATP-binding</keyword>
<proteinExistence type="predicted"/>
<feature type="domain" description="FtsK" evidence="6">
    <location>
        <begin position="206"/>
        <end position="387"/>
    </location>
</feature>
<feature type="transmembrane region" description="Helical" evidence="5">
    <location>
        <begin position="43"/>
        <end position="65"/>
    </location>
</feature>
<feature type="binding site" evidence="3">
    <location>
        <begin position="223"/>
        <end position="230"/>
    </location>
    <ligand>
        <name>ATP</name>
        <dbReference type="ChEBI" id="CHEBI:30616"/>
    </ligand>
</feature>
<evidence type="ECO:0000256" key="1">
    <source>
        <dbReference type="ARBA" id="ARBA00022741"/>
    </source>
</evidence>
<dbReference type="GO" id="GO:0005524">
    <property type="term" value="F:ATP binding"/>
    <property type="evidence" value="ECO:0007669"/>
    <property type="project" value="UniProtKB-UniRule"/>
</dbReference>
<dbReference type="OrthoDB" id="3217500at2"/>
<keyword evidence="1 3" id="KW-0547">Nucleotide-binding</keyword>
<evidence type="ECO:0000256" key="4">
    <source>
        <dbReference type="SAM" id="MobiDB-lite"/>
    </source>
</evidence>
<name>A0A1G9EA65_ACTMZ</name>
<keyword evidence="5" id="KW-0812">Transmembrane</keyword>
<dbReference type="PANTHER" id="PTHR22683">
    <property type="entry name" value="SPORULATION PROTEIN RELATED"/>
    <property type="match status" value="1"/>
</dbReference>
<evidence type="ECO:0000256" key="5">
    <source>
        <dbReference type="SAM" id="Phobius"/>
    </source>
</evidence>
<dbReference type="PROSITE" id="PS50901">
    <property type="entry name" value="FTSK"/>
    <property type="match status" value="1"/>
</dbReference>
<evidence type="ECO:0000259" key="6">
    <source>
        <dbReference type="PROSITE" id="PS50901"/>
    </source>
</evidence>
<feature type="region of interest" description="Disordered" evidence="4">
    <location>
        <begin position="450"/>
        <end position="492"/>
    </location>
</feature>